<dbReference type="RefSeq" id="WP_009518814.1">
    <property type="nucleotide sequence ID" value="NZ_CCAE010000001.1"/>
</dbReference>
<keyword evidence="4" id="KW-1185">Reference proteome</keyword>
<feature type="chain" id="PRO_5009681378" description="Entericidin EcnAB" evidence="2">
    <location>
        <begin position="19"/>
        <end position="64"/>
    </location>
</feature>
<sequence precursor="true">MKTSLWTITALTLSLSLAACNTWQGVKEDAKDAGHAAGRGIEKAGQATGRGIEKAGEKIQDISK</sequence>
<accession>A0A1L1PA98</accession>
<evidence type="ECO:0000313" key="3">
    <source>
        <dbReference type="EMBL" id="CDN85674.1"/>
    </source>
</evidence>
<gene>
    <name evidence="3" type="ORF">BN948_00065</name>
</gene>
<reference evidence="4" key="2">
    <citation type="submission" date="2014-11" db="EMBL/GenBank/DDBJ databases">
        <title>Draft genome sequence of Hydrogenophaga intermedia S1.</title>
        <authorList>
            <person name="Gan H.M."/>
            <person name="Chew T.H."/>
            <person name="Stolz A."/>
        </authorList>
    </citation>
    <scope>NUCLEOTIDE SEQUENCE [LARGE SCALE GENOMIC DNA]</scope>
    <source>
        <strain evidence="4">S1</strain>
    </source>
</reference>
<dbReference type="PROSITE" id="PS51257">
    <property type="entry name" value="PROKAR_LIPOPROTEIN"/>
    <property type="match status" value="1"/>
</dbReference>
<feature type="region of interest" description="Disordered" evidence="1">
    <location>
        <begin position="35"/>
        <end position="64"/>
    </location>
</feature>
<reference evidence="4" key="1">
    <citation type="submission" date="2014-02" db="EMBL/GenBank/DDBJ databases">
        <authorList>
            <person name="Gan H."/>
        </authorList>
    </citation>
    <scope>NUCLEOTIDE SEQUENCE [LARGE SCALE GENOMIC DNA]</scope>
    <source>
        <strain evidence="4">S1</strain>
    </source>
</reference>
<protein>
    <recommendedName>
        <fullName evidence="5">Entericidin EcnAB</fullName>
    </recommendedName>
</protein>
<evidence type="ECO:0000313" key="4">
    <source>
        <dbReference type="Proteomes" id="UP000028878"/>
    </source>
</evidence>
<feature type="compositionally biased region" description="Basic and acidic residues" evidence="1">
    <location>
        <begin position="51"/>
        <end position="64"/>
    </location>
</feature>
<feature type="signal peptide" evidence="2">
    <location>
        <begin position="1"/>
        <end position="18"/>
    </location>
</feature>
<organism evidence="3 4">
    <name type="scientific">Hydrogenophaga intermedia</name>
    <dbReference type="NCBI Taxonomy" id="65786"/>
    <lineage>
        <taxon>Bacteria</taxon>
        <taxon>Pseudomonadati</taxon>
        <taxon>Pseudomonadota</taxon>
        <taxon>Betaproteobacteria</taxon>
        <taxon>Burkholderiales</taxon>
        <taxon>Comamonadaceae</taxon>
        <taxon>Hydrogenophaga</taxon>
    </lineage>
</organism>
<keyword evidence="2" id="KW-0732">Signal</keyword>
<dbReference type="AlphaFoldDB" id="A0A1L1PA98"/>
<evidence type="ECO:0008006" key="5">
    <source>
        <dbReference type="Google" id="ProtNLM"/>
    </source>
</evidence>
<proteinExistence type="predicted"/>
<dbReference type="EMBL" id="CCAE010000001">
    <property type="protein sequence ID" value="CDN85674.1"/>
    <property type="molecule type" value="Genomic_DNA"/>
</dbReference>
<evidence type="ECO:0000256" key="1">
    <source>
        <dbReference type="SAM" id="MobiDB-lite"/>
    </source>
</evidence>
<name>A0A1L1PA98_HYDIT</name>
<dbReference type="Proteomes" id="UP000028878">
    <property type="component" value="Unassembled WGS sequence"/>
</dbReference>
<evidence type="ECO:0000256" key="2">
    <source>
        <dbReference type="SAM" id="SignalP"/>
    </source>
</evidence>